<evidence type="ECO:0000313" key="2">
    <source>
        <dbReference type="EMBL" id="ACD05278.1"/>
    </source>
</evidence>
<dbReference type="PaxDb" id="349741-Amuc_1456"/>
<dbReference type="AlphaFoldDB" id="B2UL05"/>
<accession>B2UL05</accession>
<dbReference type="KEGG" id="amu:Amuc_1456"/>
<gene>
    <name evidence="2" type="ordered locus">Amuc_1456</name>
</gene>
<proteinExistence type="predicted"/>
<protein>
    <submittedName>
        <fullName evidence="2">Uncharacterized protein</fullName>
    </submittedName>
</protein>
<reference evidence="3" key="1">
    <citation type="journal article" date="2011" name="PLoS ONE">
        <title>The genome of Akkermansia muciniphila, a dedicated intestinal mucin degrader, and its use in exploring intestinal metagenomes.</title>
        <authorList>
            <person name="van Passel M.W."/>
            <person name="Kant R."/>
            <person name="Zoetendal E.G."/>
            <person name="Plugge C.M."/>
            <person name="Derrien M."/>
            <person name="Malfatti S.A."/>
            <person name="Chain P.S."/>
            <person name="Woyke T."/>
            <person name="Palva A."/>
            <person name="de Vos W.M."/>
            <person name="Smidt H."/>
        </authorList>
    </citation>
    <scope>NUCLEOTIDE SEQUENCE [LARGE SCALE GENOMIC DNA]</scope>
    <source>
        <strain evidence="3">ATCC BAA-835 / DSM 22959 / JCM 33894 / BCRC 81048 / CCUG 64013 / CIP 107961 / Muc</strain>
    </source>
</reference>
<sequence length="172" mass="18931">MTGMENYTKRDGDSALSDNCRQPPFKKPMNNNPAGNHLLACCAGSAISALLAFSSPAAEAGIHLHGEIRVPAAGQAVFLYDPSGFPIWGYSPCGRPIYAYTPAGAPIYVIRDIYRGCHVPAWNPRPHYHGPFWPAGVCRGHHAARLTPCPPPFRPHRPRRPHEGPPPRFHRR</sequence>
<evidence type="ECO:0000256" key="1">
    <source>
        <dbReference type="SAM" id="MobiDB-lite"/>
    </source>
</evidence>
<dbReference type="HOGENOM" id="CLU_1552040_0_0_0"/>
<organism evidence="2 3">
    <name type="scientific">Akkermansia muciniphila (strain ATCC BAA-835 / DSM 22959 / JCM 33894 / BCRC 81048 / CCUG 64013 / CIP 107961 / Muc)</name>
    <dbReference type="NCBI Taxonomy" id="349741"/>
    <lineage>
        <taxon>Bacteria</taxon>
        <taxon>Pseudomonadati</taxon>
        <taxon>Verrucomicrobiota</taxon>
        <taxon>Verrucomicrobiia</taxon>
        <taxon>Verrucomicrobiales</taxon>
        <taxon>Akkermansiaceae</taxon>
        <taxon>Akkermansia</taxon>
    </lineage>
</organism>
<name>B2UL05_AKKM8</name>
<feature type="region of interest" description="Disordered" evidence="1">
    <location>
        <begin position="149"/>
        <end position="172"/>
    </location>
</feature>
<evidence type="ECO:0000313" key="3">
    <source>
        <dbReference type="Proteomes" id="UP000001031"/>
    </source>
</evidence>
<keyword evidence="3" id="KW-1185">Reference proteome</keyword>
<dbReference type="STRING" id="349741.Amuc_1456"/>
<dbReference type="EMBL" id="CP001071">
    <property type="protein sequence ID" value="ACD05278.1"/>
    <property type="molecule type" value="Genomic_DNA"/>
</dbReference>
<feature type="region of interest" description="Disordered" evidence="1">
    <location>
        <begin position="1"/>
        <end position="27"/>
    </location>
</feature>
<dbReference type="Proteomes" id="UP000001031">
    <property type="component" value="Chromosome"/>
</dbReference>